<dbReference type="EMBL" id="JBBUKT010000003">
    <property type="protein sequence ID" value="MEK7950572.1"/>
    <property type="molecule type" value="Genomic_DNA"/>
</dbReference>
<dbReference type="PROSITE" id="PS51318">
    <property type="entry name" value="TAT"/>
    <property type="match status" value="1"/>
</dbReference>
<dbReference type="InterPro" id="IPR006311">
    <property type="entry name" value="TAT_signal"/>
</dbReference>
<evidence type="ECO:0000313" key="6">
    <source>
        <dbReference type="Proteomes" id="UP001371305"/>
    </source>
</evidence>
<dbReference type="RefSeq" id="WP_341404180.1">
    <property type="nucleotide sequence ID" value="NZ_JBBUKT010000003.1"/>
</dbReference>
<proteinExistence type="inferred from homology"/>
<organism evidence="5 6">
    <name type="scientific">Luteolibacter soli</name>
    <dbReference type="NCBI Taxonomy" id="3135280"/>
    <lineage>
        <taxon>Bacteria</taxon>
        <taxon>Pseudomonadati</taxon>
        <taxon>Verrucomicrobiota</taxon>
        <taxon>Verrucomicrobiia</taxon>
        <taxon>Verrucomicrobiales</taxon>
        <taxon>Verrucomicrobiaceae</taxon>
        <taxon>Luteolibacter</taxon>
    </lineage>
</organism>
<dbReference type="Pfam" id="PF05506">
    <property type="entry name" value="PLipase_C_C"/>
    <property type="match status" value="2"/>
</dbReference>
<feature type="domain" description="Bacterial phospholipase C C-terminal" evidence="4">
    <location>
        <begin position="723"/>
        <end position="803"/>
    </location>
</feature>
<comment type="similarity">
    <text evidence="1">Belongs to the bacterial phospholipase C family.</text>
</comment>
<name>A0ABU9AUY5_9BACT</name>
<dbReference type="PANTHER" id="PTHR31956:SF1">
    <property type="entry name" value="NON-SPECIFIC PHOSPHOLIPASE C1"/>
    <property type="match status" value="1"/>
</dbReference>
<evidence type="ECO:0000259" key="4">
    <source>
        <dbReference type="Pfam" id="PF05506"/>
    </source>
</evidence>
<dbReference type="InterPro" id="IPR008475">
    <property type="entry name" value="PLipase_C_C"/>
</dbReference>
<dbReference type="Proteomes" id="UP001371305">
    <property type="component" value="Unassembled WGS sequence"/>
</dbReference>
<dbReference type="InterPro" id="IPR017850">
    <property type="entry name" value="Alkaline_phosphatase_core_sf"/>
</dbReference>
<gene>
    <name evidence="5" type="ORF">WKV53_08700</name>
</gene>
<dbReference type="NCBIfam" id="TIGR03396">
    <property type="entry name" value="PC_PLC"/>
    <property type="match status" value="1"/>
</dbReference>
<sequence length="837" mass="93230">MHSRREFLKRAGLLSGGLGALTALPASVAKALGIEPEPGSTFFDAEHVVILMQENRSFDHAFGSLRGVRGFDDPRAITTPGGKPVWLQTDDQERTYVPFGLKIHETKATWMSDLPHDRGSQVAAGNKGKHDHWLKVKQSGHGYGEMPLTLGYYDRRDIPFYHAFADAFTICDQHFCALQTCTTPNRLYLWTGTSRDPRDSSSRARLNNSEIDHDSYADWTTFPERLEEHGISWAIYQNELDQASGLSPEAAAWLANYGDNPMEYFTQYHVEFSSPRLAFLKERLAALELQLEQPPAEGIAPEEDVTRREGIQRKIDALAAELERCSPENFANLPQREQNLHRKAFTTNTGSIGYRNLATLAYREGEEDREIHVPEGDVLFQFRQDVNTGKLPAVSWLVAPENFSDHPSAPWYGAWYVSEVLDILTKNPEVWKKTIFILTYDENDGYFDHVPPFVAPHPDLPGSGAASPEVDTRLEFDGRGNPLGLGYRVPMVIASPWSRGGQVCSQVFDHTSVLQFLEVFLAKKTGKAVRETNIGPWRRVVCGDLTSAFRPHDGEPDVHPMPVQRDPFVEQIHRARFMESPSGFKELSDAEIQDVIANPLSNAHLPRQEPGMRPSCALPYELHAEGRLNREASRFDIIFEAANAGAPYHVYAPGGYYVDDAASYTDAPAPLEEVRRWSFTVVSKGRLSYSWPLASFEGGRYHLRTYGPNGFYREYIGGVDDPAVEVACRYSGGSLVFQLANTGSEAVELVIADQAYGVKAVTRRLAPGERQMLSIDLAGSFRWYDLVVTANGAEGFSRRYAGRVENGEPGMSDPLIGRNGAATAQVVKPAQGTIRAE</sequence>
<keyword evidence="6" id="KW-1185">Reference proteome</keyword>
<reference evidence="5 6" key="1">
    <citation type="submission" date="2024-04" db="EMBL/GenBank/DDBJ databases">
        <title>Luteolibacter sp. isolated from soil.</title>
        <authorList>
            <person name="An J."/>
        </authorList>
    </citation>
    <scope>NUCLEOTIDE SEQUENCE [LARGE SCALE GENOMIC DNA]</scope>
    <source>
        <strain evidence="5 6">Y139</strain>
    </source>
</reference>
<evidence type="ECO:0000256" key="1">
    <source>
        <dbReference type="ARBA" id="ARBA00009717"/>
    </source>
</evidence>
<evidence type="ECO:0000313" key="5">
    <source>
        <dbReference type="EMBL" id="MEK7950572.1"/>
    </source>
</evidence>
<dbReference type="InterPro" id="IPR017767">
    <property type="entry name" value="PC-PLC"/>
</dbReference>
<dbReference type="Gene3D" id="3.40.720.10">
    <property type="entry name" value="Alkaline Phosphatase, subunit A"/>
    <property type="match status" value="2"/>
</dbReference>
<protein>
    <recommendedName>
        <fullName evidence="2">phospholipase C</fullName>
        <ecNumber evidence="2">3.1.4.3</ecNumber>
    </recommendedName>
</protein>
<dbReference type="Pfam" id="PF04185">
    <property type="entry name" value="Phosphoesterase"/>
    <property type="match status" value="2"/>
</dbReference>
<evidence type="ECO:0000256" key="3">
    <source>
        <dbReference type="ARBA" id="ARBA00022801"/>
    </source>
</evidence>
<dbReference type="InterPro" id="IPR007312">
    <property type="entry name" value="Phosphoesterase"/>
</dbReference>
<evidence type="ECO:0000256" key="2">
    <source>
        <dbReference type="ARBA" id="ARBA00012018"/>
    </source>
</evidence>
<accession>A0ABU9AUY5</accession>
<keyword evidence="3" id="KW-0378">Hydrolase</keyword>
<dbReference type="PANTHER" id="PTHR31956">
    <property type="entry name" value="NON-SPECIFIC PHOSPHOLIPASE C4-RELATED"/>
    <property type="match status" value="1"/>
</dbReference>
<dbReference type="EC" id="3.1.4.3" evidence="2"/>
<comment type="caution">
    <text evidence="5">The sequence shown here is derived from an EMBL/GenBank/DDBJ whole genome shotgun (WGS) entry which is preliminary data.</text>
</comment>
<feature type="domain" description="Bacterial phospholipase C C-terminal" evidence="4">
    <location>
        <begin position="614"/>
        <end position="717"/>
    </location>
</feature>